<name>A0A176XEI5_AGRTU</name>
<protein>
    <recommendedName>
        <fullName evidence="3">Class I SAM-dependent methyltransferase</fullName>
    </recommendedName>
</protein>
<dbReference type="EMBL" id="LXPS01000009">
    <property type="protein sequence ID" value="OAE47781.1"/>
    <property type="molecule type" value="Genomic_DNA"/>
</dbReference>
<comment type="caution">
    <text evidence="1">The sequence shown here is derived from an EMBL/GenBank/DDBJ whole genome shotgun (WGS) entry which is preliminary data.</text>
</comment>
<dbReference type="Gene3D" id="3.40.50.150">
    <property type="entry name" value="Vaccinia Virus protein VP39"/>
    <property type="match status" value="1"/>
</dbReference>
<dbReference type="InterPro" id="IPR029063">
    <property type="entry name" value="SAM-dependent_MTases_sf"/>
</dbReference>
<dbReference type="SUPFAM" id="SSF53335">
    <property type="entry name" value="S-adenosyl-L-methionine-dependent methyltransferases"/>
    <property type="match status" value="1"/>
</dbReference>
<proteinExistence type="predicted"/>
<sequence length="274" mass="30852">MTIEDRRFIFQELRSVEGYIDPPDALVFKALLQAQTRSALHGGIAEIGVYYGRSYFLLRKFAQAQEKVLGVDLFDLDPPQDGSLDQYDRLMESGRRLGFAMDEDLIIKGDSTRLSPADITSRIGPARFFSIDGGHHLHHVLADAKLALEVIAPHGVIVFDDTFNPAWPEVTVGVADFLRTHGHNLACFAMTKYKTYVCRREFHAIYADAIATDPDLQALAHVETQFLGSKVVRLHNPMRRRVMYELMVRSGLGGFSERIYRSKVKQVKEGVVSP</sequence>
<dbReference type="AlphaFoldDB" id="A0A176XEI5"/>
<dbReference type="Pfam" id="PF13578">
    <property type="entry name" value="Methyltransf_24"/>
    <property type="match status" value="1"/>
</dbReference>
<dbReference type="Proteomes" id="UP000077098">
    <property type="component" value="Unassembled WGS sequence"/>
</dbReference>
<dbReference type="RefSeq" id="WP_063948208.1">
    <property type="nucleotide sequence ID" value="NZ_LXPS01000009.1"/>
</dbReference>
<evidence type="ECO:0000313" key="2">
    <source>
        <dbReference type="Proteomes" id="UP000077098"/>
    </source>
</evidence>
<gene>
    <name evidence="1" type="ORF">A7J57_06005</name>
</gene>
<organism evidence="1 2">
    <name type="scientific">Agrobacterium tumefaciens</name>
    <dbReference type="NCBI Taxonomy" id="358"/>
    <lineage>
        <taxon>Bacteria</taxon>
        <taxon>Pseudomonadati</taxon>
        <taxon>Pseudomonadota</taxon>
        <taxon>Alphaproteobacteria</taxon>
        <taxon>Hyphomicrobiales</taxon>
        <taxon>Rhizobiaceae</taxon>
        <taxon>Rhizobium/Agrobacterium group</taxon>
        <taxon>Agrobacterium</taxon>
        <taxon>Agrobacterium tumefaciens complex</taxon>
    </lineage>
</organism>
<accession>A0A176XEI5</accession>
<reference evidence="1 2" key="1">
    <citation type="submission" date="2016-05" db="EMBL/GenBank/DDBJ databases">
        <authorList>
            <person name="Lavstsen T."/>
            <person name="Jespersen J.S."/>
        </authorList>
    </citation>
    <scope>NUCLEOTIDE SEQUENCE [LARGE SCALE GENOMIC DNA]</scope>
    <source>
        <strain evidence="1 2">KCJ1736</strain>
    </source>
</reference>
<evidence type="ECO:0008006" key="3">
    <source>
        <dbReference type="Google" id="ProtNLM"/>
    </source>
</evidence>
<evidence type="ECO:0000313" key="1">
    <source>
        <dbReference type="EMBL" id="OAE47781.1"/>
    </source>
</evidence>